<keyword evidence="4 5" id="KW-0418">Kinase</keyword>
<evidence type="ECO:0000256" key="5">
    <source>
        <dbReference type="HAMAP-Rule" id="MF_00921"/>
    </source>
</evidence>
<reference evidence="6" key="1">
    <citation type="submission" date="2020-11" db="EMBL/GenBank/DDBJ databases">
        <title>Halonatronomonas betainensis gen. nov., sp. nov. a novel haloalkaliphilic representative of the family Halanaerobiacae capable of betaine degradation.</title>
        <authorList>
            <person name="Boltyanskaya Y."/>
            <person name="Kevbrin V."/>
            <person name="Detkova E."/>
            <person name="Grouzdev D.S."/>
            <person name="Koziaeva V."/>
            <person name="Zhilina T."/>
        </authorList>
    </citation>
    <scope>NUCLEOTIDE SEQUENCE</scope>
    <source>
        <strain evidence="6">Z-7014</strain>
    </source>
</reference>
<comment type="caution">
    <text evidence="6">The sequence shown here is derived from an EMBL/GenBank/DDBJ whole genome shotgun (WGS) entry which is preliminary data.</text>
</comment>
<dbReference type="EC" id="2.7.4.27" evidence="5"/>
<dbReference type="PANTHER" id="PTHR31756:SF3">
    <property type="entry name" value="PYRUVATE, PHOSPHATE DIKINASE REGULATORY PROTEIN 1, CHLOROPLASTIC"/>
    <property type="match status" value="1"/>
</dbReference>
<dbReference type="PANTHER" id="PTHR31756">
    <property type="entry name" value="PYRUVATE, PHOSPHATE DIKINASE REGULATORY PROTEIN 1, CHLOROPLASTIC"/>
    <property type="match status" value="1"/>
</dbReference>
<keyword evidence="3 5" id="KW-0547">Nucleotide-binding</keyword>
<sequence length="265" mass="30145">MGDKKTVYVVSDSLGETANSVVDAAASQFDTDRIETVKFSHVKTVRELKNIVLKAADKDAMIVYTLINPELRKEFYTFGRERDIIMIDVMGPIMEKMENLLNSKPVLQPGIRHQLDQNYFKRVEAMEFTVKYDDRNDKKGIELADVVLIGVSRTSKTPLCIYLSYRGHKAANIPLVPEVDVPKLLYENPENKVIGLTIDPLLLNEIRLERLKALGLSQDSQYASIKRINEELDYADQIMKKIGCPVINVTNKSIEESANEVQEYF</sequence>
<dbReference type="EC" id="2.7.11.32" evidence="5"/>
<keyword evidence="1 5" id="KW-0723">Serine/threonine-protein kinase</keyword>
<keyword evidence="7" id="KW-1185">Reference proteome</keyword>
<keyword evidence="2 5" id="KW-0808">Transferase</keyword>
<comment type="function">
    <text evidence="5">Bifunctional serine/threonine kinase and phosphorylase involved in the regulation of the pyruvate, phosphate dikinase (PPDK) by catalyzing its phosphorylation/dephosphorylation.</text>
</comment>
<evidence type="ECO:0000313" key="7">
    <source>
        <dbReference type="Proteomes" id="UP000621436"/>
    </source>
</evidence>
<organism evidence="6 7">
    <name type="scientific">Halonatronomonas betaini</name>
    <dbReference type="NCBI Taxonomy" id="2778430"/>
    <lineage>
        <taxon>Bacteria</taxon>
        <taxon>Bacillati</taxon>
        <taxon>Bacillota</taxon>
        <taxon>Clostridia</taxon>
        <taxon>Halanaerobiales</taxon>
        <taxon>Halarsenatibacteraceae</taxon>
        <taxon>Halonatronomonas</taxon>
    </lineage>
</organism>
<gene>
    <name evidence="6" type="ORF">I0Q91_02970</name>
</gene>
<dbReference type="GO" id="GO:0016776">
    <property type="term" value="F:phosphotransferase activity, phosphate group as acceptor"/>
    <property type="evidence" value="ECO:0007669"/>
    <property type="project" value="UniProtKB-UniRule"/>
</dbReference>
<protein>
    <recommendedName>
        <fullName evidence="5">Putative pyruvate, phosphate dikinase regulatory protein</fullName>
        <shortName evidence="5">PPDK regulatory protein</shortName>
        <ecNumber evidence="5">2.7.11.32</ecNumber>
        <ecNumber evidence="5">2.7.4.27</ecNumber>
    </recommendedName>
</protein>
<evidence type="ECO:0000256" key="2">
    <source>
        <dbReference type="ARBA" id="ARBA00022679"/>
    </source>
</evidence>
<evidence type="ECO:0000256" key="4">
    <source>
        <dbReference type="ARBA" id="ARBA00022777"/>
    </source>
</evidence>
<dbReference type="HAMAP" id="MF_00921">
    <property type="entry name" value="PDRP"/>
    <property type="match status" value="1"/>
</dbReference>
<dbReference type="RefSeq" id="WP_270452777.1">
    <property type="nucleotide sequence ID" value="NZ_JADPIE010000001.1"/>
</dbReference>
<proteinExistence type="inferred from homology"/>
<dbReference type="NCBIfam" id="NF003742">
    <property type="entry name" value="PRK05339.1"/>
    <property type="match status" value="1"/>
</dbReference>
<dbReference type="Pfam" id="PF03618">
    <property type="entry name" value="Kinase-PPPase"/>
    <property type="match status" value="1"/>
</dbReference>
<comment type="similarity">
    <text evidence="5">Belongs to the pyruvate, phosphate/water dikinase regulatory protein family. PDRP subfamily.</text>
</comment>
<dbReference type="Proteomes" id="UP000621436">
    <property type="component" value="Unassembled WGS sequence"/>
</dbReference>
<dbReference type="GO" id="GO:0043531">
    <property type="term" value="F:ADP binding"/>
    <property type="evidence" value="ECO:0007669"/>
    <property type="project" value="UniProtKB-UniRule"/>
</dbReference>
<dbReference type="InterPro" id="IPR026565">
    <property type="entry name" value="PPDK_reg"/>
</dbReference>
<dbReference type="EMBL" id="JADPIE010000001">
    <property type="protein sequence ID" value="MBF8436032.1"/>
    <property type="molecule type" value="Genomic_DNA"/>
</dbReference>
<dbReference type="GO" id="GO:0005524">
    <property type="term" value="F:ATP binding"/>
    <property type="evidence" value="ECO:0007669"/>
    <property type="project" value="InterPro"/>
</dbReference>
<evidence type="ECO:0000256" key="1">
    <source>
        <dbReference type="ARBA" id="ARBA00022527"/>
    </source>
</evidence>
<comment type="catalytic activity">
    <reaction evidence="5">
        <text>N(tele)-phospho-L-histidyl/O-phospho-L-threonyl-[pyruvate, phosphate dikinase] + phosphate + H(+) = N(tele)-phospho-L-histidyl/L-threonyl-[pyruvate, phosphate dikinase] + diphosphate</text>
        <dbReference type="Rhea" id="RHEA:43696"/>
        <dbReference type="Rhea" id="RHEA-COMP:10650"/>
        <dbReference type="Rhea" id="RHEA-COMP:10651"/>
        <dbReference type="ChEBI" id="CHEBI:15378"/>
        <dbReference type="ChEBI" id="CHEBI:30013"/>
        <dbReference type="ChEBI" id="CHEBI:33019"/>
        <dbReference type="ChEBI" id="CHEBI:43474"/>
        <dbReference type="ChEBI" id="CHEBI:61977"/>
        <dbReference type="ChEBI" id="CHEBI:83586"/>
        <dbReference type="EC" id="2.7.4.27"/>
    </reaction>
</comment>
<dbReference type="GO" id="GO:0004674">
    <property type="term" value="F:protein serine/threonine kinase activity"/>
    <property type="evidence" value="ECO:0007669"/>
    <property type="project" value="UniProtKB-UniRule"/>
</dbReference>
<name>A0A931F9K7_9FIRM</name>
<evidence type="ECO:0000256" key="3">
    <source>
        <dbReference type="ARBA" id="ARBA00022741"/>
    </source>
</evidence>
<dbReference type="AlphaFoldDB" id="A0A931F9K7"/>
<comment type="catalytic activity">
    <reaction evidence="5">
        <text>N(tele)-phospho-L-histidyl/L-threonyl-[pyruvate, phosphate dikinase] + ADP = N(tele)-phospho-L-histidyl/O-phospho-L-threonyl-[pyruvate, phosphate dikinase] + AMP + H(+)</text>
        <dbReference type="Rhea" id="RHEA:43692"/>
        <dbReference type="Rhea" id="RHEA-COMP:10650"/>
        <dbReference type="Rhea" id="RHEA-COMP:10651"/>
        <dbReference type="ChEBI" id="CHEBI:15378"/>
        <dbReference type="ChEBI" id="CHEBI:30013"/>
        <dbReference type="ChEBI" id="CHEBI:61977"/>
        <dbReference type="ChEBI" id="CHEBI:83586"/>
        <dbReference type="ChEBI" id="CHEBI:456215"/>
        <dbReference type="ChEBI" id="CHEBI:456216"/>
        <dbReference type="EC" id="2.7.11.32"/>
    </reaction>
</comment>
<evidence type="ECO:0000313" key="6">
    <source>
        <dbReference type="EMBL" id="MBF8436032.1"/>
    </source>
</evidence>
<accession>A0A931F9K7</accession>
<feature type="binding site" evidence="5">
    <location>
        <begin position="150"/>
        <end position="157"/>
    </location>
    <ligand>
        <name>ADP</name>
        <dbReference type="ChEBI" id="CHEBI:456216"/>
    </ligand>
</feature>
<dbReference type="InterPro" id="IPR005177">
    <property type="entry name" value="Kinase-pyrophosphorylase"/>
</dbReference>